<sequence>MATATRARAGGQIRDTGNPARHRQRQGRPASSGPHERPGNTWGGHLACVVL</sequence>
<proteinExistence type="predicted"/>
<accession>A0A1X6PFE5</accession>
<protein>
    <submittedName>
        <fullName evidence="2">Uncharacterized protein</fullName>
    </submittedName>
</protein>
<reference evidence="2 3" key="1">
    <citation type="submission" date="2017-03" db="EMBL/GenBank/DDBJ databases">
        <title>WGS assembly of Porphyra umbilicalis.</title>
        <authorList>
            <person name="Brawley S.H."/>
            <person name="Blouin N.A."/>
            <person name="Ficko-Blean E."/>
            <person name="Wheeler G.L."/>
            <person name="Lohr M."/>
            <person name="Goodson H.V."/>
            <person name="Jenkins J.W."/>
            <person name="Blaby-Haas C.E."/>
            <person name="Helliwell K.E."/>
            <person name="Chan C."/>
            <person name="Marriage T."/>
            <person name="Bhattacharya D."/>
            <person name="Klein A.S."/>
            <person name="Badis Y."/>
            <person name="Brodie J."/>
            <person name="Cao Y."/>
            <person name="Collen J."/>
            <person name="Dittami S.M."/>
            <person name="Gachon C.M."/>
            <person name="Green B.R."/>
            <person name="Karpowicz S."/>
            <person name="Kim J.W."/>
            <person name="Kudahl U."/>
            <person name="Lin S."/>
            <person name="Michel G."/>
            <person name="Mittag M."/>
            <person name="Olson B.J."/>
            <person name="Pangilinan J."/>
            <person name="Peng Y."/>
            <person name="Qiu H."/>
            <person name="Shu S."/>
            <person name="Singer J.T."/>
            <person name="Smith A.G."/>
            <person name="Sprecher B.N."/>
            <person name="Wagner V."/>
            <person name="Wang W."/>
            <person name="Wang Z.-Y."/>
            <person name="Yan J."/>
            <person name="Yarish C."/>
            <person name="Zoeuner-Riek S."/>
            <person name="Zhuang Y."/>
            <person name="Zou Y."/>
            <person name="Lindquist E.A."/>
            <person name="Grimwood J."/>
            <person name="Barry K."/>
            <person name="Rokhsar D.S."/>
            <person name="Schmutz J."/>
            <person name="Stiller J.W."/>
            <person name="Grossman A.R."/>
            <person name="Prochnik S.E."/>
        </authorList>
    </citation>
    <scope>NUCLEOTIDE SEQUENCE [LARGE SCALE GENOMIC DNA]</scope>
    <source>
        <strain evidence="2">4086291</strain>
    </source>
</reference>
<dbReference type="AlphaFoldDB" id="A0A1X6PFE5"/>
<evidence type="ECO:0000313" key="3">
    <source>
        <dbReference type="Proteomes" id="UP000218209"/>
    </source>
</evidence>
<dbReference type="Proteomes" id="UP000218209">
    <property type="component" value="Unassembled WGS sequence"/>
</dbReference>
<organism evidence="2 3">
    <name type="scientific">Porphyra umbilicalis</name>
    <name type="common">Purple laver</name>
    <name type="synonym">Red alga</name>
    <dbReference type="NCBI Taxonomy" id="2786"/>
    <lineage>
        <taxon>Eukaryota</taxon>
        <taxon>Rhodophyta</taxon>
        <taxon>Bangiophyceae</taxon>
        <taxon>Bangiales</taxon>
        <taxon>Bangiaceae</taxon>
        <taxon>Porphyra</taxon>
    </lineage>
</organism>
<name>A0A1X6PFE5_PORUM</name>
<evidence type="ECO:0000313" key="2">
    <source>
        <dbReference type="EMBL" id="OSX79582.1"/>
    </source>
</evidence>
<dbReference type="EMBL" id="KV918788">
    <property type="protein sequence ID" value="OSX79582.1"/>
    <property type="molecule type" value="Genomic_DNA"/>
</dbReference>
<gene>
    <name evidence="2" type="ORF">BU14_0074s0013</name>
</gene>
<feature type="region of interest" description="Disordered" evidence="1">
    <location>
        <begin position="1"/>
        <end position="51"/>
    </location>
</feature>
<evidence type="ECO:0000256" key="1">
    <source>
        <dbReference type="SAM" id="MobiDB-lite"/>
    </source>
</evidence>
<keyword evidence="3" id="KW-1185">Reference proteome</keyword>